<dbReference type="InterPro" id="IPR024567">
    <property type="entry name" value="RNase_HII/HIII_dom"/>
</dbReference>
<evidence type="ECO:0000256" key="1">
    <source>
        <dbReference type="ARBA" id="ARBA00000077"/>
    </source>
</evidence>
<evidence type="ECO:0000259" key="13">
    <source>
        <dbReference type="PROSITE" id="PS51975"/>
    </source>
</evidence>
<dbReference type="EMBL" id="LAZR01026914">
    <property type="protein sequence ID" value="KKL67282.1"/>
    <property type="molecule type" value="Genomic_DNA"/>
</dbReference>
<proteinExistence type="inferred from homology"/>
<name>A0A0F9GW18_9ZZZZ</name>
<accession>A0A0F9GW18</accession>
<sequence length="238" mass="26009">MSTEPDLTLENRLWHEGFLRVVGCDEAGRGTWAGSLWVGAVSLRKVDIPTVQGMIADYNLRDSKQMTPRQRANIYRMILETDIPYAVADATVAEVDAIGIESAFLVALNRAGSSLVDDLRQRAPEPSDIYTKTALLIDGHRYKNLKVANGTLSAPLNFEVVAEDKLDQASATVALASVVAKVHQEITMRGLDLIYPEYGFASHNGYPTKAHKEAVSKHGLSAVHRKTWNVAKGGNGHD</sequence>
<feature type="domain" description="RNase H type-2" evidence="13">
    <location>
        <begin position="19"/>
        <end position="238"/>
    </location>
</feature>
<comment type="similarity">
    <text evidence="4">Belongs to the RNase HII family.</text>
</comment>
<evidence type="ECO:0000256" key="6">
    <source>
        <dbReference type="ARBA" id="ARBA00019179"/>
    </source>
</evidence>
<dbReference type="Pfam" id="PF01351">
    <property type="entry name" value="RNase_HII"/>
    <property type="match status" value="1"/>
</dbReference>
<comment type="subcellular location">
    <subcellularLocation>
        <location evidence="3">Cytoplasm</location>
    </subcellularLocation>
</comment>
<dbReference type="InterPro" id="IPR012337">
    <property type="entry name" value="RNaseH-like_sf"/>
</dbReference>
<dbReference type="PANTHER" id="PTHR10954">
    <property type="entry name" value="RIBONUCLEASE H2 SUBUNIT A"/>
    <property type="match status" value="1"/>
</dbReference>
<evidence type="ECO:0000256" key="8">
    <source>
        <dbReference type="ARBA" id="ARBA00022722"/>
    </source>
</evidence>
<gene>
    <name evidence="14" type="ORF">LCGC14_2136550</name>
</gene>
<evidence type="ECO:0000256" key="3">
    <source>
        <dbReference type="ARBA" id="ARBA00004496"/>
    </source>
</evidence>
<dbReference type="InterPro" id="IPR022898">
    <property type="entry name" value="RNase_HII"/>
</dbReference>
<comment type="function">
    <text evidence="2">Endonuclease that specifically degrades the RNA of RNA-DNA hybrids.</text>
</comment>
<keyword evidence="11" id="KW-0378">Hydrolase</keyword>
<dbReference type="GO" id="GO:0005737">
    <property type="term" value="C:cytoplasm"/>
    <property type="evidence" value="ECO:0007669"/>
    <property type="project" value="UniProtKB-SubCell"/>
</dbReference>
<evidence type="ECO:0000256" key="2">
    <source>
        <dbReference type="ARBA" id="ARBA00004065"/>
    </source>
</evidence>
<evidence type="ECO:0000256" key="4">
    <source>
        <dbReference type="ARBA" id="ARBA00007383"/>
    </source>
</evidence>
<dbReference type="PROSITE" id="PS51975">
    <property type="entry name" value="RNASE_H_2"/>
    <property type="match status" value="1"/>
</dbReference>
<keyword evidence="10" id="KW-0255">Endonuclease</keyword>
<evidence type="ECO:0000256" key="7">
    <source>
        <dbReference type="ARBA" id="ARBA00022490"/>
    </source>
</evidence>
<evidence type="ECO:0000256" key="11">
    <source>
        <dbReference type="ARBA" id="ARBA00022801"/>
    </source>
</evidence>
<evidence type="ECO:0000256" key="9">
    <source>
        <dbReference type="ARBA" id="ARBA00022723"/>
    </source>
</evidence>
<dbReference type="InterPro" id="IPR001352">
    <property type="entry name" value="RNase_HII/HIII"/>
</dbReference>
<dbReference type="EC" id="3.1.26.4" evidence="5"/>
<reference evidence="14" key="1">
    <citation type="journal article" date="2015" name="Nature">
        <title>Complex archaea that bridge the gap between prokaryotes and eukaryotes.</title>
        <authorList>
            <person name="Spang A."/>
            <person name="Saw J.H."/>
            <person name="Jorgensen S.L."/>
            <person name="Zaremba-Niedzwiedzka K."/>
            <person name="Martijn J."/>
            <person name="Lind A.E."/>
            <person name="van Eijk R."/>
            <person name="Schleper C."/>
            <person name="Guy L."/>
            <person name="Ettema T.J."/>
        </authorList>
    </citation>
    <scope>NUCLEOTIDE SEQUENCE</scope>
</reference>
<keyword evidence="9" id="KW-0479">Metal-binding</keyword>
<comment type="caution">
    <text evidence="14">The sequence shown here is derived from an EMBL/GenBank/DDBJ whole genome shotgun (WGS) entry which is preliminary data.</text>
</comment>
<keyword evidence="7" id="KW-0963">Cytoplasm</keyword>
<dbReference type="GO" id="GO:0032299">
    <property type="term" value="C:ribonuclease H2 complex"/>
    <property type="evidence" value="ECO:0007669"/>
    <property type="project" value="TreeGrafter"/>
</dbReference>
<dbReference type="CDD" id="cd07182">
    <property type="entry name" value="RNase_HII_bacteria_HII_like"/>
    <property type="match status" value="1"/>
</dbReference>
<evidence type="ECO:0000313" key="14">
    <source>
        <dbReference type="EMBL" id="KKL67282.1"/>
    </source>
</evidence>
<protein>
    <recommendedName>
        <fullName evidence="6">Ribonuclease HII</fullName>
        <ecNumber evidence="5">3.1.26.4</ecNumber>
    </recommendedName>
</protein>
<organism evidence="14">
    <name type="scientific">marine sediment metagenome</name>
    <dbReference type="NCBI Taxonomy" id="412755"/>
    <lineage>
        <taxon>unclassified sequences</taxon>
        <taxon>metagenomes</taxon>
        <taxon>ecological metagenomes</taxon>
    </lineage>
</organism>
<dbReference type="GO" id="GO:0004523">
    <property type="term" value="F:RNA-DNA hybrid ribonuclease activity"/>
    <property type="evidence" value="ECO:0007669"/>
    <property type="project" value="UniProtKB-EC"/>
</dbReference>
<keyword evidence="8" id="KW-0540">Nuclease</keyword>
<dbReference type="GO" id="GO:0003723">
    <property type="term" value="F:RNA binding"/>
    <property type="evidence" value="ECO:0007669"/>
    <property type="project" value="InterPro"/>
</dbReference>
<keyword evidence="12" id="KW-0464">Manganese</keyword>
<dbReference type="InterPro" id="IPR036397">
    <property type="entry name" value="RNaseH_sf"/>
</dbReference>
<dbReference type="Gene3D" id="3.30.420.10">
    <property type="entry name" value="Ribonuclease H-like superfamily/Ribonuclease H"/>
    <property type="match status" value="1"/>
</dbReference>
<comment type="catalytic activity">
    <reaction evidence="1">
        <text>Endonucleolytic cleavage to 5'-phosphomonoester.</text>
        <dbReference type="EC" id="3.1.26.4"/>
    </reaction>
</comment>
<dbReference type="GO" id="GO:0043137">
    <property type="term" value="P:DNA replication, removal of RNA primer"/>
    <property type="evidence" value="ECO:0007669"/>
    <property type="project" value="TreeGrafter"/>
</dbReference>
<dbReference type="SUPFAM" id="SSF53098">
    <property type="entry name" value="Ribonuclease H-like"/>
    <property type="match status" value="1"/>
</dbReference>
<evidence type="ECO:0000256" key="12">
    <source>
        <dbReference type="ARBA" id="ARBA00023211"/>
    </source>
</evidence>
<dbReference type="AlphaFoldDB" id="A0A0F9GW18"/>
<evidence type="ECO:0000256" key="10">
    <source>
        <dbReference type="ARBA" id="ARBA00022759"/>
    </source>
</evidence>
<dbReference type="GO" id="GO:0046872">
    <property type="term" value="F:metal ion binding"/>
    <property type="evidence" value="ECO:0007669"/>
    <property type="project" value="UniProtKB-KW"/>
</dbReference>
<dbReference type="PANTHER" id="PTHR10954:SF23">
    <property type="entry name" value="RIBONUCLEASE"/>
    <property type="match status" value="1"/>
</dbReference>
<evidence type="ECO:0000256" key="5">
    <source>
        <dbReference type="ARBA" id="ARBA00012180"/>
    </source>
</evidence>
<dbReference type="GO" id="GO:0006298">
    <property type="term" value="P:mismatch repair"/>
    <property type="evidence" value="ECO:0007669"/>
    <property type="project" value="TreeGrafter"/>
</dbReference>